<sequence length="197" mass="22058">PYRNRNQHQGVDAGLCELFCSNYVGLLASIPLCAAPHIASRSLGRAFPMQNHEFFRPTLSIVSFRCGAVVKVWWNVSFLLPPSSPSITDPVFETRIFDKIVHRDVMFINISVGFRLSVLLRSRKLTGGGYGVFTVLPGARGHESYAAFFFLSVTLPLCTRWVTAGTLQARARQPVARLFLNYIAIRCTYPDGCVWRS</sequence>
<proteinExistence type="predicted"/>
<reference evidence="1" key="1">
    <citation type="submission" date="2020-05" db="UniProtKB">
        <authorList>
            <consortium name="EnsemblMetazoa"/>
        </authorList>
    </citation>
    <scope>IDENTIFICATION</scope>
    <source>
        <strain evidence="1">SANGQUA</strain>
    </source>
</reference>
<accession>A0A182XRV7</accession>
<evidence type="ECO:0000313" key="2">
    <source>
        <dbReference type="Proteomes" id="UP000076407"/>
    </source>
</evidence>
<evidence type="ECO:0000313" key="1">
    <source>
        <dbReference type="EnsemblMetazoa" id="AQUA014576-PA"/>
    </source>
</evidence>
<dbReference type="EnsemblMetazoa" id="AQUA014576-RA">
    <property type="protein sequence ID" value="AQUA014576-PA"/>
    <property type="gene ID" value="AQUA014576"/>
</dbReference>
<keyword evidence="2" id="KW-1185">Reference proteome</keyword>
<dbReference type="Proteomes" id="UP000076407">
    <property type="component" value="Unassembled WGS sequence"/>
</dbReference>
<name>A0A182XRV7_ANOQN</name>
<dbReference type="VEuPathDB" id="VectorBase:AQUA014576"/>
<dbReference type="AlphaFoldDB" id="A0A182XRV7"/>
<organism evidence="1 2">
    <name type="scientific">Anopheles quadriannulatus</name>
    <name type="common">Mosquito</name>
    <dbReference type="NCBI Taxonomy" id="34691"/>
    <lineage>
        <taxon>Eukaryota</taxon>
        <taxon>Metazoa</taxon>
        <taxon>Ecdysozoa</taxon>
        <taxon>Arthropoda</taxon>
        <taxon>Hexapoda</taxon>
        <taxon>Insecta</taxon>
        <taxon>Pterygota</taxon>
        <taxon>Neoptera</taxon>
        <taxon>Endopterygota</taxon>
        <taxon>Diptera</taxon>
        <taxon>Nematocera</taxon>
        <taxon>Culicoidea</taxon>
        <taxon>Culicidae</taxon>
        <taxon>Anophelinae</taxon>
        <taxon>Anopheles</taxon>
    </lineage>
</organism>
<protein>
    <submittedName>
        <fullName evidence="1">Uncharacterized protein</fullName>
    </submittedName>
</protein>